<dbReference type="InterPro" id="IPR005133">
    <property type="entry name" value="PhaG_MnhG_YufB"/>
</dbReference>
<protein>
    <submittedName>
        <fullName evidence="3">Monovalent cation/H(+) antiporter subunit G</fullName>
    </submittedName>
</protein>
<evidence type="ECO:0000313" key="4">
    <source>
        <dbReference type="Proteomes" id="UP000806528"/>
    </source>
</evidence>
<keyword evidence="2" id="KW-0812">Transmembrane</keyword>
<dbReference type="EMBL" id="JADBGI010000004">
    <property type="protein sequence ID" value="MBE2998379.1"/>
    <property type="molecule type" value="Genomic_DNA"/>
</dbReference>
<evidence type="ECO:0000313" key="3">
    <source>
        <dbReference type="EMBL" id="MBE2998379.1"/>
    </source>
</evidence>
<keyword evidence="2" id="KW-0472">Membrane</keyword>
<dbReference type="PANTHER" id="PTHR34703:SF1">
    <property type="entry name" value="ANTIPORTER SUBUNIT MNHG2-RELATED"/>
    <property type="match status" value="1"/>
</dbReference>
<dbReference type="Pfam" id="PF03334">
    <property type="entry name" value="PhaG_MnhG_YufB"/>
    <property type="match status" value="1"/>
</dbReference>
<dbReference type="Proteomes" id="UP000806528">
    <property type="component" value="Unassembled WGS sequence"/>
</dbReference>
<feature type="transmembrane region" description="Helical" evidence="2">
    <location>
        <begin position="6"/>
        <end position="24"/>
    </location>
</feature>
<dbReference type="PANTHER" id="PTHR34703">
    <property type="entry name" value="ANTIPORTER SUBUNIT MNHG2-RELATED"/>
    <property type="match status" value="1"/>
</dbReference>
<proteinExistence type="inferred from homology"/>
<reference evidence="3 4" key="1">
    <citation type="submission" date="2020-09" db="EMBL/GenBank/DDBJ databases">
        <title>Diversity and distribution of actinomycetes associated with coral in the coast of Hainan.</title>
        <authorList>
            <person name="Li F."/>
        </authorList>
    </citation>
    <scope>NUCLEOTIDE SEQUENCE [LARGE SCALE GENOMIC DNA]</scope>
    <source>
        <strain evidence="3 4">HNM0947</strain>
    </source>
</reference>
<comment type="similarity">
    <text evidence="1">Belongs to the CPA3 antiporters (TC 2.A.63) subunit G family.</text>
</comment>
<evidence type="ECO:0000256" key="1">
    <source>
        <dbReference type="ARBA" id="ARBA00008404"/>
    </source>
</evidence>
<feature type="transmembrane region" description="Helical" evidence="2">
    <location>
        <begin position="67"/>
        <end position="86"/>
    </location>
</feature>
<organism evidence="3 4">
    <name type="scientific">Nocardiopsis coralli</name>
    <dbReference type="NCBI Taxonomy" id="2772213"/>
    <lineage>
        <taxon>Bacteria</taxon>
        <taxon>Bacillati</taxon>
        <taxon>Actinomycetota</taxon>
        <taxon>Actinomycetes</taxon>
        <taxon>Streptosporangiales</taxon>
        <taxon>Nocardiopsidaceae</taxon>
        <taxon>Nocardiopsis</taxon>
    </lineage>
</organism>
<keyword evidence="4" id="KW-1185">Reference proteome</keyword>
<evidence type="ECO:0000256" key="2">
    <source>
        <dbReference type="SAM" id="Phobius"/>
    </source>
</evidence>
<dbReference type="RefSeq" id="WP_193121007.1">
    <property type="nucleotide sequence ID" value="NZ_JADBGI010000004.1"/>
</dbReference>
<gene>
    <name evidence="3" type="ORF">IDM40_06610</name>
</gene>
<dbReference type="NCBIfam" id="TIGR01300">
    <property type="entry name" value="CPA3_mnhG_phaG"/>
    <property type="match status" value="1"/>
</dbReference>
<keyword evidence="2" id="KW-1133">Transmembrane helix</keyword>
<sequence length="128" mass="13203">MNTVELVGDLLMLAGALAFLVGALGMMRLPDLYSRLSGVTISGAFGTALILIGLLLHQPSWPNLLKISLALVIQLATTAVGGSAMARAGYLTGSPQAEATLFDDLAVEEGQELDAEGHPGQSRPDNGS</sequence>
<name>A0ABR9P3G6_9ACTN</name>
<comment type="caution">
    <text evidence="3">The sequence shown here is derived from an EMBL/GenBank/DDBJ whole genome shotgun (WGS) entry which is preliminary data.</text>
</comment>
<feature type="transmembrane region" description="Helical" evidence="2">
    <location>
        <begin position="36"/>
        <end position="55"/>
    </location>
</feature>
<accession>A0ABR9P3G6</accession>